<keyword evidence="2" id="KW-1185">Reference proteome</keyword>
<organism evidence="1 2">
    <name type="scientific">Ataeniobius toweri</name>
    <dbReference type="NCBI Taxonomy" id="208326"/>
    <lineage>
        <taxon>Eukaryota</taxon>
        <taxon>Metazoa</taxon>
        <taxon>Chordata</taxon>
        <taxon>Craniata</taxon>
        <taxon>Vertebrata</taxon>
        <taxon>Euteleostomi</taxon>
        <taxon>Actinopterygii</taxon>
        <taxon>Neopterygii</taxon>
        <taxon>Teleostei</taxon>
        <taxon>Neoteleostei</taxon>
        <taxon>Acanthomorphata</taxon>
        <taxon>Ovalentaria</taxon>
        <taxon>Atherinomorphae</taxon>
        <taxon>Cyprinodontiformes</taxon>
        <taxon>Goodeidae</taxon>
        <taxon>Ataeniobius</taxon>
    </lineage>
</organism>
<dbReference type="EMBL" id="JAHUTI010078857">
    <property type="protein sequence ID" value="MED6257024.1"/>
    <property type="molecule type" value="Genomic_DNA"/>
</dbReference>
<sequence length="151" mass="17138">MGKTLVQSFPKISHNMYVMHTCHISPSIHRLNTPIHAGSRGGCCFQQSLGKWWGKSWTGRQSATGQHSDTQYKQPYMNTLIPKVCLERPVNHTVMFFDCSRKPEYPQGTHTCMGRTCKLHAEIAQAGIHTHDLLATRQRCYQLPTLQSTVI</sequence>
<reference evidence="1 2" key="1">
    <citation type="submission" date="2021-07" db="EMBL/GenBank/DDBJ databases">
        <authorList>
            <person name="Palmer J.M."/>
        </authorList>
    </citation>
    <scope>NUCLEOTIDE SEQUENCE [LARGE SCALE GENOMIC DNA]</scope>
    <source>
        <strain evidence="1 2">AT_MEX2019</strain>
        <tissue evidence="1">Muscle</tissue>
    </source>
</reference>
<comment type="caution">
    <text evidence="1">The sequence shown here is derived from an EMBL/GenBank/DDBJ whole genome shotgun (WGS) entry which is preliminary data.</text>
</comment>
<proteinExistence type="predicted"/>
<name>A0ABU7C599_9TELE</name>
<evidence type="ECO:0000313" key="2">
    <source>
        <dbReference type="Proteomes" id="UP001345963"/>
    </source>
</evidence>
<evidence type="ECO:0000313" key="1">
    <source>
        <dbReference type="EMBL" id="MED6257024.1"/>
    </source>
</evidence>
<gene>
    <name evidence="1" type="ORF">ATANTOWER_006971</name>
</gene>
<protein>
    <submittedName>
        <fullName evidence="1">Uncharacterized protein</fullName>
    </submittedName>
</protein>
<accession>A0ABU7C599</accession>
<dbReference type="Proteomes" id="UP001345963">
    <property type="component" value="Unassembled WGS sequence"/>
</dbReference>